<comment type="similarity">
    <text evidence="1">In the C-terminal section; belongs to the class-I pyridoxal-phosphate-dependent aminotransferase family.</text>
</comment>
<dbReference type="Proteomes" id="UP000268727">
    <property type="component" value="Unassembled WGS sequence"/>
</dbReference>
<dbReference type="InterPro" id="IPR015421">
    <property type="entry name" value="PyrdxlP-dep_Trfase_major"/>
</dbReference>
<reference evidence="7 8" key="1">
    <citation type="submission" date="2018-11" db="EMBL/GenBank/DDBJ databases">
        <title>Sequencing the genomes of 1000 actinobacteria strains.</title>
        <authorList>
            <person name="Klenk H.-P."/>
        </authorList>
    </citation>
    <scope>NUCLEOTIDE SEQUENCE [LARGE SCALE GENOMIC DNA]</scope>
    <source>
        <strain evidence="7 8">DSM 44231</strain>
    </source>
</reference>
<evidence type="ECO:0000256" key="4">
    <source>
        <dbReference type="ARBA" id="ARBA00023125"/>
    </source>
</evidence>
<evidence type="ECO:0000313" key="8">
    <source>
        <dbReference type="Proteomes" id="UP000268727"/>
    </source>
</evidence>
<dbReference type="AlphaFoldDB" id="A0A3N1H1R8"/>
<dbReference type="EMBL" id="RJKM01000001">
    <property type="protein sequence ID" value="ROP36454.1"/>
    <property type="molecule type" value="Genomic_DNA"/>
</dbReference>
<dbReference type="GO" id="GO:0003677">
    <property type="term" value="F:DNA binding"/>
    <property type="evidence" value="ECO:0007669"/>
    <property type="project" value="UniProtKB-KW"/>
</dbReference>
<evidence type="ECO:0000256" key="5">
    <source>
        <dbReference type="ARBA" id="ARBA00023163"/>
    </source>
</evidence>
<dbReference type="PANTHER" id="PTHR46577">
    <property type="entry name" value="HTH-TYPE TRANSCRIPTIONAL REGULATORY PROTEIN GABR"/>
    <property type="match status" value="1"/>
</dbReference>
<dbReference type="Gene3D" id="3.40.640.10">
    <property type="entry name" value="Type I PLP-dependent aspartate aminotransferase-like (Major domain)"/>
    <property type="match status" value="1"/>
</dbReference>
<dbReference type="Pfam" id="PF00392">
    <property type="entry name" value="GntR"/>
    <property type="match status" value="1"/>
</dbReference>
<evidence type="ECO:0000256" key="2">
    <source>
        <dbReference type="ARBA" id="ARBA00022898"/>
    </source>
</evidence>
<evidence type="ECO:0000259" key="6">
    <source>
        <dbReference type="PROSITE" id="PS50949"/>
    </source>
</evidence>
<keyword evidence="2" id="KW-0663">Pyridoxal phosphate</keyword>
<proteinExistence type="inferred from homology"/>
<dbReference type="Pfam" id="PF00155">
    <property type="entry name" value="Aminotran_1_2"/>
    <property type="match status" value="1"/>
</dbReference>
<dbReference type="InterPro" id="IPR036390">
    <property type="entry name" value="WH_DNA-bd_sf"/>
</dbReference>
<dbReference type="InterPro" id="IPR000524">
    <property type="entry name" value="Tscrpt_reg_HTH_GntR"/>
</dbReference>
<dbReference type="InterPro" id="IPR004839">
    <property type="entry name" value="Aminotransferase_I/II_large"/>
</dbReference>
<dbReference type="PROSITE" id="PS50949">
    <property type="entry name" value="HTH_GNTR"/>
    <property type="match status" value="1"/>
</dbReference>
<dbReference type="InterPro" id="IPR015424">
    <property type="entry name" value="PyrdxlP-dep_Trfase"/>
</dbReference>
<dbReference type="InterPro" id="IPR051446">
    <property type="entry name" value="HTH_trans_reg/aminotransferase"/>
</dbReference>
<evidence type="ECO:0000256" key="1">
    <source>
        <dbReference type="ARBA" id="ARBA00005384"/>
    </source>
</evidence>
<organism evidence="7 8">
    <name type="scientific">Saccharothrix texasensis</name>
    <dbReference type="NCBI Taxonomy" id="103734"/>
    <lineage>
        <taxon>Bacteria</taxon>
        <taxon>Bacillati</taxon>
        <taxon>Actinomycetota</taxon>
        <taxon>Actinomycetes</taxon>
        <taxon>Pseudonocardiales</taxon>
        <taxon>Pseudonocardiaceae</taxon>
        <taxon>Saccharothrix</taxon>
    </lineage>
</organism>
<keyword evidence="8" id="KW-1185">Reference proteome</keyword>
<keyword evidence="5" id="KW-0804">Transcription</keyword>
<dbReference type="CDD" id="cd00609">
    <property type="entry name" value="AAT_like"/>
    <property type="match status" value="1"/>
</dbReference>
<dbReference type="OrthoDB" id="3564840at2"/>
<name>A0A3N1H1R8_9PSEU</name>
<feature type="domain" description="HTH gntR-type" evidence="6">
    <location>
        <begin position="6"/>
        <end position="74"/>
    </location>
</feature>
<keyword evidence="3" id="KW-0805">Transcription regulation</keyword>
<dbReference type="GO" id="GO:0030170">
    <property type="term" value="F:pyridoxal phosphate binding"/>
    <property type="evidence" value="ECO:0007669"/>
    <property type="project" value="InterPro"/>
</dbReference>
<dbReference type="SMART" id="SM00345">
    <property type="entry name" value="HTH_GNTR"/>
    <property type="match status" value="1"/>
</dbReference>
<protein>
    <submittedName>
        <fullName evidence="7">DNA-binding transcriptional MocR family regulator</fullName>
    </submittedName>
</protein>
<dbReference type="CDD" id="cd07377">
    <property type="entry name" value="WHTH_GntR"/>
    <property type="match status" value="1"/>
</dbReference>
<dbReference type="SUPFAM" id="SSF46785">
    <property type="entry name" value="Winged helix' DNA-binding domain"/>
    <property type="match status" value="1"/>
</dbReference>
<comment type="caution">
    <text evidence="7">The sequence shown here is derived from an EMBL/GenBank/DDBJ whole genome shotgun (WGS) entry which is preliminary data.</text>
</comment>
<evidence type="ECO:0000313" key="7">
    <source>
        <dbReference type="EMBL" id="ROP36454.1"/>
    </source>
</evidence>
<sequence>MRGARVADYRLIADRLAAEVAAGRLKPGDRLPPQRAFARRHRIAGSTAARVYGELIRRGLAVGEVGRGTFVRAARPPVDPAPAEPGGARVDLALNFCVLPDQPALLAPGLDRLVRHGLADALTPVGVRGTPEARAAVARTLARGGWTPDESRVLFTGNGKQAVAAAVAALVPVGGRLGVETVTYPVVKAIAARLGVTLVPLPVDDAGVLPRAIRAADVRAVYLQPILHNPLGATMPDQRRAELVDTVRELDVQVVEDAVYAFLGPDLPPLAPERTTVVDSLSKRLAPGLTVGFAVPPAHLVDRVAAAARSGGWTAGRFALAAATEWLTDGTVDAVVERKRVVALERQRLVRDRLAGFDIGADPGSYHCWWRLPDRWRADTFVAAAARRGIAVTPAAAFAVVPGHAPNAVRLALASTSTPVLTAALDVLAALAEGGPEDEQVD</sequence>
<accession>A0A3N1H1R8</accession>
<keyword evidence="4 7" id="KW-0238">DNA-binding</keyword>
<dbReference type="PANTHER" id="PTHR46577:SF1">
    <property type="entry name" value="HTH-TYPE TRANSCRIPTIONAL REGULATORY PROTEIN GABR"/>
    <property type="match status" value="1"/>
</dbReference>
<dbReference type="GO" id="GO:0003700">
    <property type="term" value="F:DNA-binding transcription factor activity"/>
    <property type="evidence" value="ECO:0007669"/>
    <property type="project" value="InterPro"/>
</dbReference>
<dbReference type="SUPFAM" id="SSF53383">
    <property type="entry name" value="PLP-dependent transferases"/>
    <property type="match status" value="1"/>
</dbReference>
<gene>
    <name evidence="7" type="ORF">EDD40_1725</name>
</gene>
<evidence type="ECO:0000256" key="3">
    <source>
        <dbReference type="ARBA" id="ARBA00023015"/>
    </source>
</evidence>
<dbReference type="InterPro" id="IPR036388">
    <property type="entry name" value="WH-like_DNA-bd_sf"/>
</dbReference>
<dbReference type="Gene3D" id="1.10.10.10">
    <property type="entry name" value="Winged helix-like DNA-binding domain superfamily/Winged helix DNA-binding domain"/>
    <property type="match status" value="1"/>
</dbReference>